<organism evidence="1 2">
    <name type="scientific">Luedemannella flava</name>
    <dbReference type="NCBI Taxonomy" id="349316"/>
    <lineage>
        <taxon>Bacteria</taxon>
        <taxon>Bacillati</taxon>
        <taxon>Actinomycetota</taxon>
        <taxon>Actinomycetes</taxon>
        <taxon>Micromonosporales</taxon>
        <taxon>Micromonosporaceae</taxon>
        <taxon>Luedemannella</taxon>
    </lineage>
</organism>
<dbReference type="Proteomes" id="UP001500218">
    <property type="component" value="Unassembled WGS sequence"/>
</dbReference>
<evidence type="ECO:0000313" key="1">
    <source>
        <dbReference type="EMBL" id="GAA1796807.1"/>
    </source>
</evidence>
<keyword evidence="2" id="KW-1185">Reference proteome</keyword>
<protein>
    <submittedName>
        <fullName evidence="1">Uncharacterized protein</fullName>
    </submittedName>
</protein>
<comment type="caution">
    <text evidence="1">The sequence shown here is derived from an EMBL/GenBank/DDBJ whole genome shotgun (WGS) entry which is preliminary data.</text>
</comment>
<gene>
    <name evidence="1" type="ORF">GCM10009682_18110</name>
</gene>
<accession>A0ABN2LQR2</accession>
<sequence length="112" mass="12139">MERHQHRTDAYLHRQLTQAVPVGVRAGCPAPTAVFKALRIRRISRSGSVAPPTCCGATSARTASLKDASRWSTPRAWARASALANVVSRDWLFVIVLPEHDAPVIARESLGG</sequence>
<evidence type="ECO:0000313" key="2">
    <source>
        <dbReference type="Proteomes" id="UP001500218"/>
    </source>
</evidence>
<dbReference type="EMBL" id="BAAALT010000045">
    <property type="protein sequence ID" value="GAA1796807.1"/>
    <property type="molecule type" value="Genomic_DNA"/>
</dbReference>
<proteinExistence type="predicted"/>
<name>A0ABN2LQR2_9ACTN</name>
<reference evidence="1 2" key="1">
    <citation type="journal article" date="2019" name="Int. J. Syst. Evol. Microbiol.">
        <title>The Global Catalogue of Microorganisms (GCM) 10K type strain sequencing project: providing services to taxonomists for standard genome sequencing and annotation.</title>
        <authorList>
            <consortium name="The Broad Institute Genomics Platform"/>
            <consortium name="The Broad Institute Genome Sequencing Center for Infectious Disease"/>
            <person name="Wu L."/>
            <person name="Ma J."/>
        </authorList>
    </citation>
    <scope>NUCLEOTIDE SEQUENCE [LARGE SCALE GENOMIC DNA]</scope>
    <source>
        <strain evidence="1 2">JCM 13250</strain>
    </source>
</reference>